<keyword evidence="6 7" id="KW-0472">Membrane</keyword>
<evidence type="ECO:0000256" key="1">
    <source>
        <dbReference type="ARBA" id="ARBA00004429"/>
    </source>
</evidence>
<protein>
    <recommendedName>
        <fullName evidence="7">TRAP transporter large permease protein</fullName>
    </recommendedName>
</protein>
<evidence type="ECO:0000259" key="8">
    <source>
        <dbReference type="Pfam" id="PF06808"/>
    </source>
</evidence>
<proteinExistence type="inferred from homology"/>
<evidence type="ECO:0000256" key="2">
    <source>
        <dbReference type="ARBA" id="ARBA00022475"/>
    </source>
</evidence>
<reference evidence="10" key="1">
    <citation type="journal article" date="2019" name="Int. J. Syst. Evol. Microbiol.">
        <title>The Global Catalogue of Microorganisms (GCM) 10K type strain sequencing project: providing services to taxonomists for standard genome sequencing and annotation.</title>
        <authorList>
            <consortium name="The Broad Institute Genomics Platform"/>
            <consortium name="The Broad Institute Genome Sequencing Center for Infectious Disease"/>
            <person name="Wu L."/>
            <person name="Ma J."/>
        </authorList>
    </citation>
    <scope>NUCLEOTIDE SEQUENCE [LARGE SCALE GENOMIC DNA]</scope>
    <source>
        <strain evidence="10">KCTC 22228</strain>
    </source>
</reference>
<feature type="transmembrane region" description="Helical" evidence="7">
    <location>
        <begin position="348"/>
        <end position="378"/>
    </location>
</feature>
<evidence type="ECO:0000313" key="10">
    <source>
        <dbReference type="Proteomes" id="UP000653056"/>
    </source>
</evidence>
<feature type="transmembrane region" description="Helical" evidence="7">
    <location>
        <begin position="137"/>
        <end position="158"/>
    </location>
</feature>
<feature type="transmembrane region" description="Helical" evidence="7">
    <location>
        <begin position="39"/>
        <end position="69"/>
    </location>
</feature>
<evidence type="ECO:0000256" key="7">
    <source>
        <dbReference type="RuleBase" id="RU369079"/>
    </source>
</evidence>
<keyword evidence="5 7" id="KW-1133">Transmembrane helix</keyword>
<gene>
    <name evidence="9" type="ORF">GCM10007160_30830</name>
</gene>
<keyword evidence="3 7" id="KW-0997">Cell inner membrane</keyword>
<keyword evidence="4 7" id="KW-0812">Transmembrane</keyword>
<keyword evidence="10" id="KW-1185">Reference proteome</keyword>
<dbReference type="NCBIfam" id="TIGR00786">
    <property type="entry name" value="dctM"/>
    <property type="match status" value="1"/>
</dbReference>
<feature type="transmembrane region" description="Helical" evidence="7">
    <location>
        <begin position="390"/>
        <end position="414"/>
    </location>
</feature>
<feature type="transmembrane region" description="Helical" evidence="7">
    <location>
        <begin position="250"/>
        <end position="270"/>
    </location>
</feature>
<dbReference type="EMBL" id="BMXS01000017">
    <property type="protein sequence ID" value="GGY00848.1"/>
    <property type="molecule type" value="Genomic_DNA"/>
</dbReference>
<keyword evidence="2" id="KW-1003">Cell membrane</keyword>
<accession>A0ABQ2Z3F2</accession>
<feature type="transmembrane region" description="Helical" evidence="7">
    <location>
        <begin position="89"/>
        <end position="117"/>
    </location>
</feature>
<keyword evidence="7" id="KW-0813">Transport</keyword>
<evidence type="ECO:0000313" key="9">
    <source>
        <dbReference type="EMBL" id="GGY00848.1"/>
    </source>
</evidence>
<evidence type="ECO:0000256" key="4">
    <source>
        <dbReference type="ARBA" id="ARBA00022692"/>
    </source>
</evidence>
<evidence type="ECO:0000256" key="3">
    <source>
        <dbReference type="ARBA" id="ARBA00022519"/>
    </source>
</evidence>
<comment type="similarity">
    <text evidence="7">Belongs to the TRAP transporter large permease family.</text>
</comment>
<feature type="transmembrane region" description="Helical" evidence="7">
    <location>
        <begin position="434"/>
        <end position="455"/>
    </location>
</feature>
<evidence type="ECO:0000256" key="5">
    <source>
        <dbReference type="ARBA" id="ARBA00022989"/>
    </source>
</evidence>
<dbReference type="InterPro" id="IPR004681">
    <property type="entry name" value="TRAP_DctM"/>
</dbReference>
<name>A0ABQ2Z3F2_9GAMM</name>
<dbReference type="PANTHER" id="PTHR33362:SF3">
    <property type="entry name" value="SIALIC ACID TRAP TRANSPORTER PERMEASE PROTEIN SIAT"/>
    <property type="match status" value="1"/>
</dbReference>
<dbReference type="PIRSF" id="PIRSF006066">
    <property type="entry name" value="HI0050"/>
    <property type="match status" value="1"/>
</dbReference>
<comment type="function">
    <text evidence="7">Part of the tripartite ATP-independent periplasmic (TRAP) transport system.</text>
</comment>
<dbReference type="InterPro" id="IPR010656">
    <property type="entry name" value="DctM"/>
</dbReference>
<feature type="transmembrane region" description="Helical" evidence="7">
    <location>
        <begin position="306"/>
        <end position="328"/>
    </location>
</feature>
<dbReference type="PANTHER" id="PTHR33362">
    <property type="entry name" value="SIALIC ACID TRAP TRANSPORTER PERMEASE PROTEIN SIAT-RELATED"/>
    <property type="match status" value="1"/>
</dbReference>
<feature type="transmembrane region" description="Helical" evidence="7">
    <location>
        <begin position="205"/>
        <end position="229"/>
    </location>
</feature>
<feature type="domain" description="TRAP C4-dicarboxylate transport system permease DctM subunit" evidence="8">
    <location>
        <begin position="42"/>
        <end position="451"/>
    </location>
</feature>
<feature type="transmembrane region" description="Helical" evidence="7">
    <location>
        <begin position="276"/>
        <end position="294"/>
    </location>
</feature>
<comment type="subunit">
    <text evidence="7">The complex comprises the extracytoplasmic solute receptor protein and the two transmembrane proteins.</text>
</comment>
<dbReference type="Proteomes" id="UP000653056">
    <property type="component" value="Unassembled WGS sequence"/>
</dbReference>
<dbReference type="RefSeq" id="WP_189470745.1">
    <property type="nucleotide sequence ID" value="NZ_BMXS01000017.1"/>
</dbReference>
<feature type="transmembrane region" description="Helical" evidence="7">
    <location>
        <begin position="12"/>
        <end position="33"/>
    </location>
</feature>
<dbReference type="Pfam" id="PF06808">
    <property type="entry name" value="DctM"/>
    <property type="match status" value="1"/>
</dbReference>
<feature type="transmembrane region" description="Helical" evidence="7">
    <location>
        <begin position="170"/>
        <end position="193"/>
    </location>
</feature>
<sequence>MSAPATSFTKRRGLLVPPFIIVLAVLSCAFLAWQGHYLAFLFASLFTMLVMGVPIAIGLAGSCLMYVYLSGQVPDVVVAHRMINGVDSFPLLAIPFFILAGNLMNNGGITTRIFAFAKALMGWMRGGLGHVNVGASIIFSGMSGAAVADAGGLGTIEIKAMRDAGYDQDFSVGITAASSTIGPIIPPSLPMVIYGVMASASVGQLFAAGLIPGLLMGAVLMVMITLLARRRGYPRDARFSVSFLRESAKRAFLSLLTPVIIVGGIISGAFTPTEAAIAAVIYALFLGVVVYRTLTWRRLLKVSMETIETTAIILFIVAGASIFAWILTSNQVTQHVVALLGPFSDNPIVILLLINLVLLVVGCFMETIAAITILVPVLLPVAVAAGVDPVHFGVIMVLNLMIGLLTPPVGMVLYVLSRVSNISFERCMRGTLPFLVPLFIALLLVTFVPAISMWLPTLIYR</sequence>
<evidence type="ECO:0000256" key="6">
    <source>
        <dbReference type="ARBA" id="ARBA00023136"/>
    </source>
</evidence>
<organism evidence="9 10">
    <name type="scientific">Litchfieldella qijiaojingensis</name>
    <dbReference type="NCBI Taxonomy" id="980347"/>
    <lineage>
        <taxon>Bacteria</taxon>
        <taxon>Pseudomonadati</taxon>
        <taxon>Pseudomonadota</taxon>
        <taxon>Gammaproteobacteria</taxon>
        <taxon>Oceanospirillales</taxon>
        <taxon>Halomonadaceae</taxon>
        <taxon>Litchfieldella</taxon>
    </lineage>
</organism>
<comment type="subcellular location">
    <subcellularLocation>
        <location evidence="1 7">Cell inner membrane</location>
        <topology evidence="1 7">Multi-pass membrane protein</topology>
    </subcellularLocation>
</comment>
<comment type="caution">
    <text evidence="9">The sequence shown here is derived from an EMBL/GenBank/DDBJ whole genome shotgun (WGS) entry which is preliminary data.</text>
</comment>